<organism evidence="1 2">
    <name type="scientific">Mycobacterium phage Aminay</name>
    <dbReference type="NCBI Taxonomy" id="2250291"/>
    <lineage>
        <taxon>Viruses</taxon>
        <taxon>Duplodnaviria</taxon>
        <taxon>Heunggongvirae</taxon>
        <taxon>Uroviricota</taxon>
        <taxon>Caudoviricetes</taxon>
        <taxon>Weiservirinae</taxon>
        <taxon>Aminayvirus</taxon>
        <taxon>Aminayvirus aminay</taxon>
    </lineage>
</organism>
<accession>A0A345KV61</accession>
<proteinExistence type="predicted"/>
<dbReference type="EMBL" id="MH509442">
    <property type="protein sequence ID" value="AXH46913.1"/>
    <property type="molecule type" value="Genomic_DNA"/>
</dbReference>
<reference evidence="2" key="1">
    <citation type="submission" date="2018-06" db="EMBL/GenBank/DDBJ databases">
        <authorList>
            <person name="Zhirakovskaya E."/>
        </authorList>
    </citation>
    <scope>NUCLEOTIDE SEQUENCE [LARGE SCALE GENOMIC DNA]</scope>
</reference>
<dbReference type="RefSeq" id="YP_009950227.1">
    <property type="nucleotide sequence ID" value="NC_051588.1"/>
</dbReference>
<gene>
    <name evidence="1" type="primary">77</name>
    <name evidence="1" type="ORF">SEA_AMINAY_77</name>
</gene>
<evidence type="ECO:0000313" key="1">
    <source>
        <dbReference type="EMBL" id="AXH46913.1"/>
    </source>
</evidence>
<dbReference type="KEGG" id="vg:60321637"/>
<dbReference type="GeneID" id="60321637"/>
<dbReference type="Proteomes" id="UP000259472">
    <property type="component" value="Segment"/>
</dbReference>
<sequence>MIDYTTSEFAAALLDLIELRKDTDKAFATYQRVMPVNVNERTEERLKFDRWQILDRRTRQAREALLASGIVEPVHSDAGTRQRHRVSELLKAAVSHQAAKAANDLLTSLQWKAHKAAEAAAAV</sequence>
<keyword evidence="2" id="KW-1185">Reference proteome</keyword>
<evidence type="ECO:0000313" key="2">
    <source>
        <dbReference type="Proteomes" id="UP000259472"/>
    </source>
</evidence>
<name>A0A345KV61_9CAUD</name>
<protein>
    <submittedName>
        <fullName evidence="1">Uncharacterized protein</fullName>
    </submittedName>
</protein>